<dbReference type="Gene3D" id="2.20.25.10">
    <property type="match status" value="1"/>
</dbReference>
<evidence type="ECO:0008006" key="3">
    <source>
        <dbReference type="Google" id="ProtNLM"/>
    </source>
</evidence>
<gene>
    <name evidence="1" type="ORF">ACPOL_3551</name>
</gene>
<dbReference type="OrthoDB" id="9812205at2"/>
<reference evidence="1 2" key="1">
    <citation type="journal article" date="2018" name="Front. Microbiol.">
        <title>Hydrolytic Capabilities as a Key to Environmental Success: Chitinolytic and Cellulolytic Acidobacteria From Acidic Sub-arctic Soils and Boreal Peatlands.</title>
        <authorList>
            <person name="Belova S.E."/>
            <person name="Ravin N.V."/>
            <person name="Pankratov T.A."/>
            <person name="Rakitin A.L."/>
            <person name="Ivanova A.A."/>
            <person name="Beletsky A.V."/>
            <person name="Mardanov A.V."/>
            <person name="Sinninghe Damste J.S."/>
            <person name="Dedysh S.N."/>
        </authorList>
    </citation>
    <scope>NUCLEOTIDE SEQUENCE [LARGE SCALE GENOMIC DNA]</scope>
    <source>
        <strain evidence="1 2">SBC82</strain>
    </source>
</reference>
<organism evidence="1 2">
    <name type="scientific">Acidisarcina polymorpha</name>
    <dbReference type="NCBI Taxonomy" id="2211140"/>
    <lineage>
        <taxon>Bacteria</taxon>
        <taxon>Pseudomonadati</taxon>
        <taxon>Acidobacteriota</taxon>
        <taxon>Terriglobia</taxon>
        <taxon>Terriglobales</taxon>
        <taxon>Acidobacteriaceae</taxon>
        <taxon>Acidisarcina</taxon>
    </lineage>
</organism>
<dbReference type="Pfam" id="PF03966">
    <property type="entry name" value="Trm112p"/>
    <property type="match status" value="1"/>
</dbReference>
<name>A0A2Z5G2S7_9BACT</name>
<dbReference type="RefSeq" id="WP_114207954.1">
    <property type="nucleotide sequence ID" value="NZ_CP030840.1"/>
</dbReference>
<evidence type="ECO:0000313" key="1">
    <source>
        <dbReference type="EMBL" id="AXC12836.1"/>
    </source>
</evidence>
<keyword evidence="2" id="KW-1185">Reference proteome</keyword>
<dbReference type="Proteomes" id="UP000253606">
    <property type="component" value="Chromosome"/>
</dbReference>
<dbReference type="AlphaFoldDB" id="A0A2Z5G2S7"/>
<proteinExistence type="predicted"/>
<dbReference type="SUPFAM" id="SSF158997">
    <property type="entry name" value="Trm112p-like"/>
    <property type="match status" value="1"/>
</dbReference>
<sequence>MGKLSHSTELLQMVVCPRCHQSLVALPSADVPVSLRCTGCGLQYPIVDGIPILLMDRGKQ</sequence>
<protein>
    <recommendedName>
        <fullName evidence="3">Trm112 family protein</fullName>
    </recommendedName>
</protein>
<dbReference type="EMBL" id="CP030840">
    <property type="protein sequence ID" value="AXC12836.1"/>
    <property type="molecule type" value="Genomic_DNA"/>
</dbReference>
<accession>A0A2Z5G2S7</accession>
<dbReference type="InterPro" id="IPR005651">
    <property type="entry name" value="Trm112-like"/>
</dbReference>
<dbReference type="KEGG" id="abas:ACPOL_3551"/>
<evidence type="ECO:0000313" key="2">
    <source>
        <dbReference type="Proteomes" id="UP000253606"/>
    </source>
</evidence>